<dbReference type="InterPro" id="IPR049282">
    <property type="entry name" value="BVU_3817_N_sf"/>
</dbReference>
<dbReference type="OrthoDB" id="675198at2"/>
<feature type="domain" description="DUF6852" evidence="2">
    <location>
        <begin position="52"/>
        <end position="120"/>
    </location>
</feature>
<evidence type="ECO:0000259" key="1">
    <source>
        <dbReference type="Pfam" id="PF18347"/>
    </source>
</evidence>
<dbReference type="Pfam" id="PF21186">
    <property type="entry name" value="DUF6852"/>
    <property type="match status" value="1"/>
</dbReference>
<gene>
    <name evidence="3" type="ORF">FRY97_18395</name>
</gene>
<feature type="domain" description="DUF5606" evidence="1">
    <location>
        <begin position="3"/>
        <end position="49"/>
    </location>
</feature>
<dbReference type="AlphaFoldDB" id="A0A5C6RI34"/>
<proteinExistence type="predicted"/>
<dbReference type="RefSeq" id="WP_147169039.1">
    <property type="nucleotide sequence ID" value="NZ_VOOR01000053.1"/>
</dbReference>
<sequence>MNLEQLIAVSGLSGIYRMAANRSNGLIIEDVKTGKRRFASSRKHQFTPLASIAIYTDDGESTELTKVFQQMKDQLADNPPPAASSKAEDLHEYFADVLPNYDRDRVFNGDIKKVIKWFTYLQESGVLDEEAGDEEE</sequence>
<dbReference type="Pfam" id="PF18347">
    <property type="entry name" value="DUF5606"/>
    <property type="match status" value="1"/>
</dbReference>
<dbReference type="EMBL" id="VOOR01000053">
    <property type="protein sequence ID" value="TXB61565.1"/>
    <property type="molecule type" value="Genomic_DNA"/>
</dbReference>
<keyword evidence="4" id="KW-1185">Reference proteome</keyword>
<dbReference type="InterPro" id="IPR049280">
    <property type="entry name" value="DUF6852"/>
</dbReference>
<protein>
    <submittedName>
        <fullName evidence="3">Uncharacterized protein</fullName>
    </submittedName>
</protein>
<dbReference type="InterPro" id="IPR049281">
    <property type="entry name" value="BVU_3817-like_C_sf"/>
</dbReference>
<comment type="caution">
    <text evidence="3">The sequence shown here is derived from an EMBL/GenBank/DDBJ whole genome shotgun (WGS) entry which is preliminary data.</text>
</comment>
<dbReference type="Proteomes" id="UP000321580">
    <property type="component" value="Unassembled WGS sequence"/>
</dbReference>
<dbReference type="Gene3D" id="2.30.30.730">
    <property type="match status" value="1"/>
</dbReference>
<evidence type="ECO:0000313" key="3">
    <source>
        <dbReference type="EMBL" id="TXB61565.1"/>
    </source>
</evidence>
<name>A0A5C6RI34_9BACT</name>
<dbReference type="InterPro" id="IPR041218">
    <property type="entry name" value="DUF5606"/>
</dbReference>
<accession>A0A5C6RI34</accession>
<dbReference type="Gene3D" id="1.10.10.1650">
    <property type="match status" value="1"/>
</dbReference>
<evidence type="ECO:0000259" key="2">
    <source>
        <dbReference type="Pfam" id="PF21186"/>
    </source>
</evidence>
<evidence type="ECO:0000313" key="4">
    <source>
        <dbReference type="Proteomes" id="UP000321580"/>
    </source>
</evidence>
<reference evidence="3 4" key="1">
    <citation type="submission" date="2019-08" db="EMBL/GenBank/DDBJ databases">
        <title>Genome of Phaeodactylibacter luteus.</title>
        <authorList>
            <person name="Bowman J.P."/>
        </authorList>
    </citation>
    <scope>NUCLEOTIDE SEQUENCE [LARGE SCALE GENOMIC DNA]</scope>
    <source>
        <strain evidence="3 4">KCTC 42180</strain>
    </source>
</reference>
<organism evidence="3 4">
    <name type="scientific">Phaeodactylibacter luteus</name>
    <dbReference type="NCBI Taxonomy" id="1564516"/>
    <lineage>
        <taxon>Bacteria</taxon>
        <taxon>Pseudomonadati</taxon>
        <taxon>Bacteroidota</taxon>
        <taxon>Saprospiria</taxon>
        <taxon>Saprospirales</taxon>
        <taxon>Haliscomenobacteraceae</taxon>
        <taxon>Phaeodactylibacter</taxon>
    </lineage>
</organism>